<organism evidence="1">
    <name type="scientific">Arundo donax</name>
    <name type="common">Giant reed</name>
    <name type="synonym">Donax arundinaceus</name>
    <dbReference type="NCBI Taxonomy" id="35708"/>
    <lineage>
        <taxon>Eukaryota</taxon>
        <taxon>Viridiplantae</taxon>
        <taxon>Streptophyta</taxon>
        <taxon>Embryophyta</taxon>
        <taxon>Tracheophyta</taxon>
        <taxon>Spermatophyta</taxon>
        <taxon>Magnoliopsida</taxon>
        <taxon>Liliopsida</taxon>
        <taxon>Poales</taxon>
        <taxon>Poaceae</taxon>
        <taxon>PACMAD clade</taxon>
        <taxon>Arundinoideae</taxon>
        <taxon>Arundineae</taxon>
        <taxon>Arundo</taxon>
    </lineage>
</organism>
<proteinExistence type="predicted"/>
<accession>A0A0A9GSK5</accession>
<dbReference type="AlphaFoldDB" id="A0A0A9GSK5"/>
<reference evidence="1" key="1">
    <citation type="submission" date="2014-09" db="EMBL/GenBank/DDBJ databases">
        <authorList>
            <person name="Magalhaes I.L.F."/>
            <person name="Oliveira U."/>
            <person name="Santos F.R."/>
            <person name="Vidigal T.H.D.A."/>
            <person name="Brescovit A.D."/>
            <person name="Santos A.J."/>
        </authorList>
    </citation>
    <scope>NUCLEOTIDE SEQUENCE</scope>
    <source>
        <tissue evidence="1">Shoot tissue taken approximately 20 cm above the soil surface</tissue>
    </source>
</reference>
<dbReference type="EMBL" id="GBRH01172365">
    <property type="protein sequence ID" value="JAE25531.1"/>
    <property type="molecule type" value="Transcribed_RNA"/>
</dbReference>
<sequence length="106" mass="11716">MPKLEAPFRHSILCTTKPSLTCSSFGIDPASNSSEVPQRLISREKYLRLLNPLLSWTMILPPTVPSLRKSKLGIAPRISTSSGLTQMIVSFSTPRFPCEPIQFGTL</sequence>
<reference evidence="1" key="2">
    <citation type="journal article" date="2015" name="Data Brief">
        <title>Shoot transcriptome of the giant reed, Arundo donax.</title>
        <authorList>
            <person name="Barrero R.A."/>
            <person name="Guerrero F.D."/>
            <person name="Moolhuijzen P."/>
            <person name="Goolsby J.A."/>
            <person name="Tidwell J."/>
            <person name="Bellgard S.E."/>
            <person name="Bellgard M.I."/>
        </authorList>
    </citation>
    <scope>NUCLEOTIDE SEQUENCE</scope>
    <source>
        <tissue evidence="1">Shoot tissue taken approximately 20 cm above the soil surface</tissue>
    </source>
</reference>
<protein>
    <submittedName>
        <fullName evidence="1">Uncharacterized protein</fullName>
    </submittedName>
</protein>
<name>A0A0A9GSK5_ARUDO</name>
<evidence type="ECO:0000313" key="1">
    <source>
        <dbReference type="EMBL" id="JAE25531.1"/>
    </source>
</evidence>